<dbReference type="Proteomes" id="UP000315648">
    <property type="component" value="Unassembled WGS sequence"/>
</dbReference>
<gene>
    <name evidence="2" type="ORF">FPL22_04050</name>
</gene>
<sequence>MSSSAYQSLPVPLRVASWVVRVIVAIILLQTLFFKFSGAPESVYIFETVGQEPWGRYGSGVVELIAAVLLFVPALVPVGAVISLGVISGAIFFHLTKLGIVVQDDGGLLFGLAVVVFFGSAFIAWIHRHDLPVIGSKL</sequence>
<keyword evidence="1" id="KW-0472">Membrane</keyword>
<organism evidence="2 3">
    <name type="scientific">Rariglobus hedericola</name>
    <dbReference type="NCBI Taxonomy" id="2597822"/>
    <lineage>
        <taxon>Bacteria</taxon>
        <taxon>Pseudomonadati</taxon>
        <taxon>Verrucomicrobiota</taxon>
        <taxon>Opitutia</taxon>
        <taxon>Opitutales</taxon>
        <taxon>Opitutaceae</taxon>
        <taxon>Rariglobus</taxon>
    </lineage>
</organism>
<evidence type="ECO:0000313" key="2">
    <source>
        <dbReference type="EMBL" id="TSJ78482.1"/>
    </source>
</evidence>
<dbReference type="OrthoDB" id="9791120at2"/>
<protein>
    <submittedName>
        <fullName evidence="2">DoxX family protein</fullName>
    </submittedName>
</protein>
<feature type="transmembrane region" description="Helical" evidence="1">
    <location>
        <begin position="64"/>
        <end position="95"/>
    </location>
</feature>
<comment type="caution">
    <text evidence="2">The sequence shown here is derived from an EMBL/GenBank/DDBJ whole genome shotgun (WGS) entry which is preliminary data.</text>
</comment>
<dbReference type="AlphaFoldDB" id="A0A556QPF7"/>
<feature type="transmembrane region" description="Helical" evidence="1">
    <location>
        <begin position="12"/>
        <end position="34"/>
    </location>
</feature>
<proteinExistence type="predicted"/>
<evidence type="ECO:0000313" key="3">
    <source>
        <dbReference type="Proteomes" id="UP000315648"/>
    </source>
</evidence>
<dbReference type="EMBL" id="VMBG01000001">
    <property type="protein sequence ID" value="TSJ78482.1"/>
    <property type="molecule type" value="Genomic_DNA"/>
</dbReference>
<accession>A0A556QPF7</accession>
<name>A0A556QPF7_9BACT</name>
<feature type="transmembrane region" description="Helical" evidence="1">
    <location>
        <begin position="107"/>
        <end position="126"/>
    </location>
</feature>
<keyword evidence="3" id="KW-1185">Reference proteome</keyword>
<reference evidence="2 3" key="1">
    <citation type="submission" date="2019-07" db="EMBL/GenBank/DDBJ databases">
        <title>Description of 53C-WASEF.</title>
        <authorList>
            <person name="Pitt A."/>
            <person name="Hahn M.W."/>
        </authorList>
    </citation>
    <scope>NUCLEOTIDE SEQUENCE [LARGE SCALE GENOMIC DNA]</scope>
    <source>
        <strain evidence="2 3">53C-WASEF</strain>
    </source>
</reference>
<keyword evidence="1" id="KW-0812">Transmembrane</keyword>
<dbReference type="RefSeq" id="WP_144228823.1">
    <property type="nucleotide sequence ID" value="NZ_CBCRVV010000024.1"/>
</dbReference>
<keyword evidence="1" id="KW-1133">Transmembrane helix</keyword>
<evidence type="ECO:0000256" key="1">
    <source>
        <dbReference type="SAM" id="Phobius"/>
    </source>
</evidence>